<dbReference type="PROSITE" id="PS51085">
    <property type="entry name" value="2FE2S_FER_2"/>
    <property type="match status" value="1"/>
</dbReference>
<dbReference type="PANTHER" id="PTHR47354:SF2">
    <property type="entry name" value="BLR2392 PROTEIN"/>
    <property type="match status" value="1"/>
</dbReference>
<dbReference type="InterPro" id="IPR039261">
    <property type="entry name" value="FNR_nucleotide-bd"/>
</dbReference>
<evidence type="ECO:0000313" key="4">
    <source>
        <dbReference type="EMBL" id="MBS3849727.1"/>
    </source>
</evidence>
<sequence>MRNKLDWRQAVVSHAEEIADEVKLLEFAVEGNVPRFDPGSHSNFRVSLGSGEAIRTYSCLPAAPGHIRIAVKRHDNSRGGSRFMWTLEPGKTIALTIPENRFELAWRAPYYLLMAGGIGITPIYGMALALQQRGIPFRLVYGGRTRGVMAFADGLESQLPDQVVVHAGDAGQRIDVAAEIANLPADGELYVCGPIAMLNSVKAAWQAAGRPMGRLRYEVFGDSGLYAEAPFQVAVQGLDRTVDVRADQTLLEALLGAGVEMIYDCQRGECGLCAVEVISHDAPIDHRDVFFSEAEKADGKRMCACVSRLADGQAVIDVGYRA</sequence>
<dbReference type="EMBL" id="JAGXTP010000002">
    <property type="protein sequence ID" value="MBS3849727.1"/>
    <property type="molecule type" value="Genomic_DNA"/>
</dbReference>
<dbReference type="Gene3D" id="3.40.50.80">
    <property type="entry name" value="Nucleotide-binding domain of ferredoxin-NADP reductase (FNR) module"/>
    <property type="match status" value="1"/>
</dbReference>
<dbReference type="InterPro" id="IPR012675">
    <property type="entry name" value="Beta-grasp_dom_sf"/>
</dbReference>
<dbReference type="SUPFAM" id="SSF52343">
    <property type="entry name" value="Ferredoxin reductase-like, C-terminal NADP-linked domain"/>
    <property type="match status" value="1"/>
</dbReference>
<protein>
    <submittedName>
        <fullName evidence="4">Oxidoreductase</fullName>
    </submittedName>
</protein>
<dbReference type="PANTHER" id="PTHR47354">
    <property type="entry name" value="NADH OXIDOREDUCTASE HCR"/>
    <property type="match status" value="1"/>
</dbReference>
<keyword evidence="5" id="KW-1185">Reference proteome</keyword>
<dbReference type="RefSeq" id="WP_212659367.1">
    <property type="nucleotide sequence ID" value="NZ_JAGXTP010000002.1"/>
</dbReference>
<reference evidence="4" key="1">
    <citation type="submission" date="2021-04" db="EMBL/GenBank/DDBJ databases">
        <title>Devosia litorisediminis sp. nov., isolated from a sand dune.</title>
        <authorList>
            <person name="Park S."/>
            <person name="Yoon J.-H."/>
        </authorList>
    </citation>
    <scope>NUCLEOTIDE SEQUENCE</scope>
    <source>
        <strain evidence="4">BSSL-BM10</strain>
    </source>
</reference>
<keyword evidence="1" id="KW-0472">Membrane</keyword>
<dbReference type="Pfam" id="PF00111">
    <property type="entry name" value="Fer2"/>
    <property type="match status" value="1"/>
</dbReference>
<gene>
    <name evidence="4" type="ORF">KD146_13565</name>
</gene>
<keyword evidence="1" id="KW-1133">Transmembrane helix</keyword>
<accession>A0A942I6Q6</accession>
<dbReference type="InterPro" id="IPR001041">
    <property type="entry name" value="2Fe-2S_ferredoxin-type"/>
</dbReference>
<feature type="transmembrane region" description="Helical" evidence="1">
    <location>
        <begin position="110"/>
        <end position="130"/>
    </location>
</feature>
<dbReference type="Gene3D" id="3.10.20.30">
    <property type="match status" value="1"/>
</dbReference>
<dbReference type="InterPro" id="IPR006058">
    <property type="entry name" value="2Fe2S_fd_BS"/>
</dbReference>
<dbReference type="SUPFAM" id="SSF54292">
    <property type="entry name" value="2Fe-2S ferredoxin-like"/>
    <property type="match status" value="1"/>
</dbReference>
<dbReference type="InterPro" id="IPR017927">
    <property type="entry name" value="FAD-bd_FR_type"/>
</dbReference>
<dbReference type="Pfam" id="PF00175">
    <property type="entry name" value="NAD_binding_1"/>
    <property type="match status" value="1"/>
</dbReference>
<dbReference type="InterPro" id="IPR017938">
    <property type="entry name" value="Riboflavin_synthase-like_b-brl"/>
</dbReference>
<dbReference type="AlphaFoldDB" id="A0A942I6Q6"/>
<dbReference type="PROSITE" id="PS00197">
    <property type="entry name" value="2FE2S_FER_1"/>
    <property type="match status" value="1"/>
</dbReference>
<proteinExistence type="predicted"/>
<dbReference type="InterPro" id="IPR036010">
    <property type="entry name" value="2Fe-2S_ferredoxin-like_sf"/>
</dbReference>
<evidence type="ECO:0000256" key="1">
    <source>
        <dbReference type="SAM" id="Phobius"/>
    </source>
</evidence>
<dbReference type="InterPro" id="IPR001433">
    <property type="entry name" value="OxRdtase_FAD/NAD-bd"/>
</dbReference>
<feature type="domain" description="2Fe-2S ferredoxin-type" evidence="2">
    <location>
        <begin position="229"/>
        <end position="322"/>
    </location>
</feature>
<evidence type="ECO:0000313" key="5">
    <source>
        <dbReference type="Proteomes" id="UP000678281"/>
    </source>
</evidence>
<dbReference type="CDD" id="cd00207">
    <property type="entry name" value="fer2"/>
    <property type="match status" value="1"/>
</dbReference>
<dbReference type="CDD" id="cd06185">
    <property type="entry name" value="PDR_like"/>
    <property type="match status" value="1"/>
</dbReference>
<dbReference type="Gene3D" id="2.40.30.10">
    <property type="entry name" value="Translation factors"/>
    <property type="match status" value="1"/>
</dbReference>
<dbReference type="SUPFAM" id="SSF63380">
    <property type="entry name" value="Riboflavin synthase domain-like"/>
    <property type="match status" value="1"/>
</dbReference>
<organism evidence="4 5">
    <name type="scientific">Devosia litorisediminis</name>
    <dbReference type="NCBI Taxonomy" id="2829817"/>
    <lineage>
        <taxon>Bacteria</taxon>
        <taxon>Pseudomonadati</taxon>
        <taxon>Pseudomonadota</taxon>
        <taxon>Alphaproteobacteria</taxon>
        <taxon>Hyphomicrobiales</taxon>
        <taxon>Devosiaceae</taxon>
        <taxon>Devosia</taxon>
    </lineage>
</organism>
<evidence type="ECO:0000259" key="2">
    <source>
        <dbReference type="PROSITE" id="PS51085"/>
    </source>
</evidence>
<evidence type="ECO:0000259" key="3">
    <source>
        <dbReference type="PROSITE" id="PS51384"/>
    </source>
</evidence>
<dbReference type="Proteomes" id="UP000678281">
    <property type="component" value="Unassembled WGS sequence"/>
</dbReference>
<dbReference type="InterPro" id="IPR050415">
    <property type="entry name" value="MRET"/>
</dbReference>
<name>A0A942I6Q6_9HYPH</name>
<feature type="domain" description="FAD-binding FR-type" evidence="3">
    <location>
        <begin position="5"/>
        <end position="105"/>
    </location>
</feature>
<dbReference type="PROSITE" id="PS51384">
    <property type="entry name" value="FAD_FR"/>
    <property type="match status" value="1"/>
</dbReference>
<dbReference type="GO" id="GO:0016491">
    <property type="term" value="F:oxidoreductase activity"/>
    <property type="evidence" value="ECO:0007669"/>
    <property type="project" value="InterPro"/>
</dbReference>
<dbReference type="PRINTS" id="PR00409">
    <property type="entry name" value="PHDIOXRDTASE"/>
</dbReference>
<keyword evidence="1" id="KW-0812">Transmembrane</keyword>
<comment type="caution">
    <text evidence="4">The sequence shown here is derived from an EMBL/GenBank/DDBJ whole genome shotgun (WGS) entry which is preliminary data.</text>
</comment>
<dbReference type="GO" id="GO:0051537">
    <property type="term" value="F:2 iron, 2 sulfur cluster binding"/>
    <property type="evidence" value="ECO:0007669"/>
    <property type="project" value="InterPro"/>
</dbReference>